<dbReference type="SUPFAM" id="SSF55048">
    <property type="entry name" value="Probable ACP-binding domain of malonyl-CoA ACP transacylase"/>
    <property type="match status" value="1"/>
</dbReference>
<dbReference type="Pfam" id="PF08240">
    <property type="entry name" value="ADH_N"/>
    <property type="match status" value="1"/>
</dbReference>
<dbReference type="InterPro" id="IPR049900">
    <property type="entry name" value="PKS_mFAS_DH"/>
</dbReference>
<dbReference type="Proteomes" id="UP000754883">
    <property type="component" value="Unassembled WGS sequence"/>
</dbReference>
<dbReference type="Gene3D" id="3.40.366.10">
    <property type="entry name" value="Malonyl-Coenzyme A Acyl Carrier Protein, domain 2"/>
    <property type="match status" value="1"/>
</dbReference>
<dbReference type="SUPFAM" id="SSF51735">
    <property type="entry name" value="NAD(P)-binding Rossmann-fold domains"/>
    <property type="match status" value="2"/>
</dbReference>
<dbReference type="CDD" id="cd05195">
    <property type="entry name" value="enoyl_red"/>
    <property type="match status" value="1"/>
</dbReference>
<keyword evidence="14" id="KW-1185">Reference proteome</keyword>
<dbReference type="GO" id="GO:0004312">
    <property type="term" value="F:fatty acid synthase activity"/>
    <property type="evidence" value="ECO:0007669"/>
    <property type="project" value="TreeGrafter"/>
</dbReference>
<dbReference type="InterPro" id="IPR049552">
    <property type="entry name" value="PKS_DH_N"/>
</dbReference>
<evidence type="ECO:0008006" key="15">
    <source>
        <dbReference type="Google" id="ProtNLM"/>
    </source>
</evidence>
<dbReference type="InterPro" id="IPR011032">
    <property type="entry name" value="GroES-like_sf"/>
</dbReference>
<dbReference type="InterPro" id="IPR057326">
    <property type="entry name" value="KR_dom"/>
</dbReference>
<dbReference type="InterPro" id="IPR036736">
    <property type="entry name" value="ACP-like_sf"/>
</dbReference>
<dbReference type="PROSITE" id="PS50075">
    <property type="entry name" value="CARRIER"/>
    <property type="match status" value="1"/>
</dbReference>
<keyword evidence="3" id="KW-0808">Transferase</keyword>
<dbReference type="Pfam" id="PF13602">
    <property type="entry name" value="ADH_zinc_N_2"/>
    <property type="match status" value="1"/>
</dbReference>
<dbReference type="InterPro" id="IPR029063">
    <property type="entry name" value="SAM-dependent_MTases_sf"/>
</dbReference>
<evidence type="ECO:0000256" key="7">
    <source>
        <dbReference type="ARBA" id="ARBA00023315"/>
    </source>
</evidence>
<dbReference type="InterPro" id="IPR020807">
    <property type="entry name" value="PKS_DH"/>
</dbReference>
<dbReference type="InterPro" id="IPR014031">
    <property type="entry name" value="Ketoacyl_synth_C"/>
</dbReference>
<dbReference type="GO" id="GO:0031177">
    <property type="term" value="F:phosphopantetheine binding"/>
    <property type="evidence" value="ECO:0007669"/>
    <property type="project" value="InterPro"/>
</dbReference>
<dbReference type="InterPro" id="IPR013154">
    <property type="entry name" value="ADH-like_N"/>
</dbReference>
<evidence type="ECO:0000259" key="10">
    <source>
        <dbReference type="PROSITE" id="PS50075"/>
    </source>
</evidence>
<dbReference type="InterPro" id="IPR049551">
    <property type="entry name" value="PKS_DH_C"/>
</dbReference>
<feature type="region of interest" description="Disordered" evidence="9">
    <location>
        <begin position="1"/>
        <end position="41"/>
    </location>
</feature>
<organism evidence="13 14">
    <name type="scientific">Clonostachys byssicola</name>
    <dbReference type="NCBI Taxonomy" id="160290"/>
    <lineage>
        <taxon>Eukaryota</taxon>
        <taxon>Fungi</taxon>
        <taxon>Dikarya</taxon>
        <taxon>Ascomycota</taxon>
        <taxon>Pezizomycotina</taxon>
        <taxon>Sordariomycetes</taxon>
        <taxon>Hypocreomycetidae</taxon>
        <taxon>Hypocreales</taxon>
        <taxon>Bionectriaceae</taxon>
        <taxon>Clonostachys</taxon>
    </lineage>
</organism>
<dbReference type="Gene3D" id="3.40.50.720">
    <property type="entry name" value="NAD(P)-binding Rossmann-like Domain"/>
    <property type="match status" value="2"/>
</dbReference>
<dbReference type="InterPro" id="IPR016035">
    <property type="entry name" value="Acyl_Trfase/lysoPLipase"/>
</dbReference>
<dbReference type="PANTHER" id="PTHR43775">
    <property type="entry name" value="FATTY ACID SYNTHASE"/>
    <property type="match status" value="1"/>
</dbReference>
<dbReference type="Pfam" id="PF08659">
    <property type="entry name" value="KR"/>
    <property type="match status" value="1"/>
</dbReference>
<dbReference type="InterPro" id="IPR014030">
    <property type="entry name" value="Ketoacyl_synth_N"/>
</dbReference>
<feature type="domain" description="Ketosynthase family 3 (KS3)" evidence="11">
    <location>
        <begin position="46"/>
        <end position="466"/>
    </location>
</feature>
<dbReference type="GO" id="GO:0006633">
    <property type="term" value="P:fatty acid biosynthetic process"/>
    <property type="evidence" value="ECO:0007669"/>
    <property type="project" value="TreeGrafter"/>
</dbReference>
<keyword evidence="1" id="KW-0596">Phosphopantetheine</keyword>
<dbReference type="Pfam" id="PF00550">
    <property type="entry name" value="PP-binding"/>
    <property type="match status" value="1"/>
</dbReference>
<keyword evidence="2" id="KW-0597">Phosphoprotein</keyword>
<dbReference type="SMART" id="SM00826">
    <property type="entry name" value="PKS_DH"/>
    <property type="match status" value="1"/>
</dbReference>
<evidence type="ECO:0000259" key="11">
    <source>
        <dbReference type="PROSITE" id="PS52004"/>
    </source>
</evidence>
<protein>
    <recommendedName>
        <fullName evidence="15">Carrier domain-containing protein</fullName>
    </recommendedName>
</protein>
<dbReference type="Pfam" id="PF00698">
    <property type="entry name" value="Acyl_transf_1"/>
    <property type="match status" value="1"/>
</dbReference>
<dbReference type="InterPro" id="IPR001227">
    <property type="entry name" value="Ac_transferase_dom_sf"/>
</dbReference>
<feature type="active site" description="Proton donor; for dehydratase activity" evidence="8">
    <location>
        <position position="1125"/>
    </location>
</feature>
<dbReference type="SMART" id="SM00825">
    <property type="entry name" value="PKS_KS"/>
    <property type="match status" value="1"/>
</dbReference>
<evidence type="ECO:0000313" key="13">
    <source>
        <dbReference type="EMBL" id="CAH0005054.1"/>
    </source>
</evidence>
<dbReference type="InterPro" id="IPR020806">
    <property type="entry name" value="PKS_PP-bd"/>
</dbReference>
<dbReference type="Pfam" id="PF00109">
    <property type="entry name" value="ketoacyl-synt"/>
    <property type="match status" value="1"/>
</dbReference>
<dbReference type="Pfam" id="PF16197">
    <property type="entry name" value="KAsynt_C_assoc"/>
    <property type="match status" value="1"/>
</dbReference>
<dbReference type="EMBL" id="CABFNO020001568">
    <property type="protein sequence ID" value="CAH0005054.1"/>
    <property type="molecule type" value="Genomic_DNA"/>
</dbReference>
<dbReference type="SUPFAM" id="SSF52151">
    <property type="entry name" value="FabD/lysophospholipase-like"/>
    <property type="match status" value="1"/>
</dbReference>
<dbReference type="PANTHER" id="PTHR43775:SF28">
    <property type="entry name" value="SYNTHASE, PUTATIVE-RELATED"/>
    <property type="match status" value="1"/>
</dbReference>
<evidence type="ECO:0000256" key="3">
    <source>
        <dbReference type="ARBA" id="ARBA00022679"/>
    </source>
</evidence>
<dbReference type="InterPro" id="IPR009081">
    <property type="entry name" value="PP-bd_ACP"/>
</dbReference>
<dbReference type="SMART" id="SM00822">
    <property type="entry name" value="PKS_KR"/>
    <property type="match status" value="1"/>
</dbReference>
<dbReference type="InterPro" id="IPR013217">
    <property type="entry name" value="Methyltransf_12"/>
</dbReference>
<comment type="caution">
    <text evidence="13">The sequence shown here is derived from an EMBL/GenBank/DDBJ whole genome shotgun (WGS) entry which is preliminary data.</text>
</comment>
<dbReference type="SMART" id="SM00829">
    <property type="entry name" value="PKS_ER"/>
    <property type="match status" value="1"/>
</dbReference>
<dbReference type="InterPro" id="IPR050091">
    <property type="entry name" value="PKS_NRPS_Biosynth_Enz"/>
</dbReference>
<dbReference type="InterPro" id="IPR020841">
    <property type="entry name" value="PKS_Beta-ketoAc_synthase_dom"/>
</dbReference>
<dbReference type="Gene3D" id="3.90.180.10">
    <property type="entry name" value="Medium-chain alcohol dehydrogenases, catalytic domain"/>
    <property type="match status" value="1"/>
</dbReference>
<dbReference type="SUPFAM" id="SSF50129">
    <property type="entry name" value="GroES-like"/>
    <property type="match status" value="1"/>
</dbReference>
<evidence type="ECO:0000256" key="8">
    <source>
        <dbReference type="PROSITE-ProRule" id="PRU01363"/>
    </source>
</evidence>
<feature type="domain" description="Carrier" evidence="10">
    <location>
        <begin position="2404"/>
        <end position="2480"/>
    </location>
</feature>
<dbReference type="InterPro" id="IPR013968">
    <property type="entry name" value="PKS_KR"/>
</dbReference>
<dbReference type="SUPFAM" id="SSF47336">
    <property type="entry name" value="ACP-like"/>
    <property type="match status" value="1"/>
</dbReference>
<evidence type="ECO:0000256" key="2">
    <source>
        <dbReference type="ARBA" id="ARBA00022553"/>
    </source>
</evidence>
<dbReference type="GO" id="GO:0016491">
    <property type="term" value="F:oxidoreductase activity"/>
    <property type="evidence" value="ECO:0007669"/>
    <property type="project" value="UniProtKB-KW"/>
</dbReference>
<sequence length="2489" mass="271175">MSVYASGAAHKANGGPHHTSNGSNGVKNGATNGHNGTSPSRDSAVGFPIAICGIGLRLPGGLETPDQLWEFLMAKGDARGRVPESRYNVSAYYSPNGELGTVATEYGYFLDDKISMGHLDTSRFSLSRTDLEATDPQHRIMLEVARECIDDAGEVNFKGRPIGCYVGNFGEEFLDLRNKDPLQAGTNKPEGIGEFMLSNRVSYEMDLRGPCMTIRTACSSALVALNEARVALENGDCESAIVGGSSLILGPANTATMSQYGVLSPEGSSKSFSADADGYARAEAISAIYIKPLEAAIRDGNPIRAVIRSTATNFDGKTAGVAHPSADAQEALLRKAYKAAGITDFSKTAVIECHATGTPVGDPIETDAIARVFGDWGVYLGSVKPNLGHGEGASGLTALIKSVLALEHKTIPPNIKFNNPNPNIPFKERRLEVPVEPTPWPESKAERIGVSSFGMGGTNAHVIVDSAASFNISSPAAESRESHELLVLSANTAASLKTMTARFQSWFAKARPNNKDLAYTLSLRREHFLHRAFFIAQGDHLSEVSQTRKSAAVSPNLVMVFTGQGAQWAKMGAELLSRLDLPFKSSIQSLDKYLQESPNPPTWSIEKELMKPAKISKIQKAELSQPLCTAIQIALVDLLASVGIEPAAVVGHSSGEIAAAYASGALTAREAIITSWKRGMAAEKQTRPGAMAAVGLGWEDTKPLLSENVVIACENSPKSVTISGDVTEVKETVVRIRESHPDVIARLLKVDKAYHSHHMREIGNEYCAMIEQDIVGKAPQKPFFSSVLGERIEQPLGAKYWQGNLESPVLFKTAVSKILEHFEHTAFLEIGPHSALAGPLRQILGEVSRPPLYESVMTRGANCVESYLRALGGLFELNVPFDFARLTTGANTLAGLPPYSWDHQVEYWKESRISKDWRQRQYPAHPLLGLNQLESTSLEPSWRNMCRVNEIPWVRDHMIEENIIFPAAGYISIVAEAIRQVSGSEDGFALRHVLINAAMVLNEDEPTEIVTTFRPHRLTDSTDSQWWEFVIASYNGHVWMKHCSGQVTSKLGEAEAVQRFPSLPRPVKNRSLYQSMDESGLRFGPTFQRLANVRTGTLEGVATADVVDLEMADAKYYAMHPTIIDACLQVAPIAAFKGRVLAKHYRRVPTKIESLTLRPISASARATVSASATLIKGSGEVVSQTQQVVVGDQVALSIHGMNISPLEEAEVISHDSLQNTARFVWKPHLDFLDTSKLIKPVINWKLHYPVIQELAHLGMMWTHQNVHHMQTDIPHLIKFMAWLKDQMEAIRAEAGLASSYFDKGQDAIMERIDELVEDFKPTDVAVIARGIKQLAVNVEAILKGEKDSLEVLLEDDLLNQIYAPADASDRSLFIQGLAHTKPNLRILEIGAGTGASTASMLSYLVLPGSNAQPMYSRYTYTDISSGFFVAAKERFKNYRGMEYKTLDISKDPLEQGFQSEQYDLIIATNVIHATHTIGESLANVRKLLAPNGRFLLHELHTGSKWPNFIFGIVPGWWLGEADGRPDQPYVTPERWNTELKNAGFTGVDQVALDGEYPYQLNAIMIARPAVGSAAPKKSVTLLSEEGATHRGALTRQLEARGYAVDHCQLGDDLPPSQDIISFLDCDRPFFKEIGENTLAQLQKLMASIGNSKLFWITHGCQVKCTNPDFAQVIGMARAARVETLSDFATCEVDDMATSLDVVVDVFVEYQKNQGDETLRQDYEFAIVDGTVMVPRAYPVVMKDEMTTGATEEDQMVLEATKPGRLTSLQWSPRERSQLSAGDVAVEVHAAGLNFKDVLGALNVVPYPDAGLGAEGAGVVRRVGPEVKDLKVGDRVMFLMSGAFTTHAVVPDEFCMRIPDNLSYDDAATMPAVYVTTIEALINVGSLSKGQSILIHSACGGVGIAAINLAQMVGAEIYATVSNEDKVKLLTDTYGIPRNRIFNSRDTSFYEGVMRETNGVGVDLALNSLAGELLHTTWRCVAEFGKMIEIGKRDLLEAGQLDMAGFLAGRSYHGVFVDMLITRPSHCKRILKSLVGYFDQGVIGPVKPTTVYDAGSVQEAFRFMQQGLHIGKLVISLRGPDGSLNINTELATSIRKLKLDESASYLLAGGLGGLGRSVARYLVEHGARHIVFLSRSAGSGPDDQEFVVELESLGCKVQLVKGSVNNKDDVVRAVSASQNLKGILQASMVLRDENFAQMKIEDWRTTIQPKVEGTWNLHHATLEAKIDLDFFICFSSMSGTTGLAGQSNYACANTFLDAFAQYRQSLGLPATSIDLGAVRDAGYVARDEALLKRMKVTGSKGVTELEVLEAVSMGILSKSIVKPKPAKNAEETEFVDQSNLVLGLLSEIPLSSPESRALWKNDRRMAVYHNSSTDASDGSGSGGDMLKAFLSTAKKDASVLKANESVQLLAVEIGRKLFSFLLKSEDELDTSVSLSSLGLDSLVGVEMRSWWRQTFGFDITVLEMLGMGTLEGLGKHASQGMLKLIDSESG</sequence>
<dbReference type="CDD" id="cd00833">
    <property type="entry name" value="PKS"/>
    <property type="match status" value="1"/>
</dbReference>
<feature type="region of interest" description="N-terminal hotdog fold" evidence="8">
    <location>
        <begin position="925"/>
        <end position="1054"/>
    </location>
</feature>
<accession>A0A9N9UZF5</accession>
<dbReference type="Gene3D" id="3.40.47.10">
    <property type="match status" value="1"/>
</dbReference>
<dbReference type="InterPro" id="IPR016036">
    <property type="entry name" value="Malonyl_transacylase_ACP-bd"/>
</dbReference>
<dbReference type="SUPFAM" id="SSF53901">
    <property type="entry name" value="Thiolase-like"/>
    <property type="match status" value="1"/>
</dbReference>
<dbReference type="Gene3D" id="1.10.1200.10">
    <property type="entry name" value="ACP-like"/>
    <property type="match status" value="1"/>
</dbReference>
<keyword evidence="4" id="KW-0521">NADP</keyword>
<dbReference type="SUPFAM" id="SSF53335">
    <property type="entry name" value="S-adenosyl-L-methionine-dependent methyltransferases"/>
    <property type="match status" value="1"/>
</dbReference>
<gene>
    <name evidence="13" type="ORF">CBYS24578_00005831</name>
</gene>
<dbReference type="CDD" id="cd02440">
    <property type="entry name" value="AdoMet_MTases"/>
    <property type="match status" value="1"/>
</dbReference>
<feature type="region of interest" description="C-terminal hotdog fold" evidence="8">
    <location>
        <begin position="1064"/>
        <end position="1212"/>
    </location>
</feature>
<keyword evidence="5" id="KW-0560">Oxidoreductase</keyword>
<dbReference type="Pfam" id="PF14765">
    <property type="entry name" value="PS-DH"/>
    <property type="match status" value="1"/>
</dbReference>
<keyword evidence="6" id="KW-0511">Multifunctional enzyme</keyword>
<dbReference type="InterPro" id="IPR032821">
    <property type="entry name" value="PKS_assoc"/>
</dbReference>
<feature type="active site" description="Proton acceptor; for dehydratase activity" evidence="8">
    <location>
        <position position="957"/>
    </location>
</feature>
<dbReference type="Gene3D" id="3.10.129.110">
    <property type="entry name" value="Polyketide synthase dehydratase"/>
    <property type="match status" value="1"/>
</dbReference>
<dbReference type="InterPro" id="IPR020843">
    <property type="entry name" value="ER"/>
</dbReference>
<proteinExistence type="predicted"/>
<dbReference type="InterPro" id="IPR014043">
    <property type="entry name" value="Acyl_transferase_dom"/>
</dbReference>
<dbReference type="InterPro" id="IPR042104">
    <property type="entry name" value="PKS_dehydratase_sf"/>
</dbReference>
<dbReference type="SMART" id="SM00823">
    <property type="entry name" value="PKS_PP"/>
    <property type="match status" value="1"/>
</dbReference>
<name>A0A9N9UZF5_9HYPO</name>
<dbReference type="PROSITE" id="PS52019">
    <property type="entry name" value="PKS_MFAS_DH"/>
    <property type="match status" value="1"/>
</dbReference>
<dbReference type="Pfam" id="PF02801">
    <property type="entry name" value="Ketoacyl-synt_C"/>
    <property type="match status" value="1"/>
</dbReference>
<dbReference type="Pfam" id="PF21089">
    <property type="entry name" value="PKS_DH_N"/>
    <property type="match status" value="1"/>
</dbReference>
<dbReference type="OrthoDB" id="329835at2759"/>
<dbReference type="Gene3D" id="3.40.50.150">
    <property type="entry name" value="Vaccinia Virus protein VP39"/>
    <property type="match status" value="1"/>
</dbReference>
<reference evidence="13" key="1">
    <citation type="submission" date="2021-10" db="EMBL/GenBank/DDBJ databases">
        <authorList>
            <person name="Piombo E."/>
        </authorList>
    </citation>
    <scope>NUCLEOTIDE SEQUENCE</scope>
</reference>
<evidence type="ECO:0000256" key="5">
    <source>
        <dbReference type="ARBA" id="ARBA00023002"/>
    </source>
</evidence>
<dbReference type="GO" id="GO:0044550">
    <property type="term" value="P:secondary metabolite biosynthetic process"/>
    <property type="evidence" value="ECO:0007669"/>
    <property type="project" value="UniProtKB-ARBA"/>
</dbReference>
<dbReference type="InterPro" id="IPR016039">
    <property type="entry name" value="Thiolase-like"/>
</dbReference>
<evidence type="ECO:0000259" key="12">
    <source>
        <dbReference type="PROSITE" id="PS52019"/>
    </source>
</evidence>
<evidence type="ECO:0000256" key="9">
    <source>
        <dbReference type="SAM" id="MobiDB-lite"/>
    </source>
</evidence>
<evidence type="ECO:0000256" key="1">
    <source>
        <dbReference type="ARBA" id="ARBA00022450"/>
    </source>
</evidence>
<keyword evidence="7" id="KW-0012">Acyltransferase</keyword>
<feature type="compositionally biased region" description="Polar residues" evidence="9">
    <location>
        <begin position="18"/>
        <end position="41"/>
    </location>
</feature>
<evidence type="ECO:0000256" key="6">
    <source>
        <dbReference type="ARBA" id="ARBA00023268"/>
    </source>
</evidence>
<dbReference type="Pfam" id="PF08242">
    <property type="entry name" value="Methyltransf_12"/>
    <property type="match status" value="1"/>
</dbReference>
<dbReference type="SMART" id="SM00827">
    <property type="entry name" value="PKS_AT"/>
    <property type="match status" value="1"/>
</dbReference>
<dbReference type="PROSITE" id="PS52004">
    <property type="entry name" value="KS3_2"/>
    <property type="match status" value="1"/>
</dbReference>
<dbReference type="InterPro" id="IPR036291">
    <property type="entry name" value="NAD(P)-bd_dom_sf"/>
</dbReference>
<evidence type="ECO:0000256" key="4">
    <source>
        <dbReference type="ARBA" id="ARBA00022857"/>
    </source>
</evidence>
<evidence type="ECO:0000313" key="14">
    <source>
        <dbReference type="Proteomes" id="UP000754883"/>
    </source>
</evidence>
<feature type="domain" description="PKS/mFAS DH" evidence="12">
    <location>
        <begin position="925"/>
        <end position="1212"/>
    </location>
</feature>